<dbReference type="PANTHER" id="PTHR43179">
    <property type="entry name" value="RHAMNOSYLTRANSFERASE WBBL"/>
    <property type="match status" value="1"/>
</dbReference>
<organism evidence="5 6">
    <name type="scientific">Candidatus Uhrbacteria bacterium CG_4_9_14_3_um_filter_41_35</name>
    <dbReference type="NCBI Taxonomy" id="1975034"/>
    <lineage>
        <taxon>Bacteria</taxon>
        <taxon>Candidatus Uhriibacteriota</taxon>
    </lineage>
</organism>
<keyword evidence="4" id="KW-1133">Transmembrane helix</keyword>
<comment type="caution">
    <text evidence="5">The sequence shown here is derived from an EMBL/GenBank/DDBJ whole genome shotgun (WGS) entry which is preliminary data.</text>
</comment>
<proteinExistence type="inferred from homology"/>
<dbReference type="PANTHER" id="PTHR43179:SF12">
    <property type="entry name" value="GALACTOFURANOSYLTRANSFERASE GLFT2"/>
    <property type="match status" value="1"/>
</dbReference>
<dbReference type="AlphaFoldDB" id="A0A2M7XCY4"/>
<keyword evidence="2" id="KW-0328">Glycosyltransferase</keyword>
<reference evidence="6" key="1">
    <citation type="submission" date="2017-09" db="EMBL/GenBank/DDBJ databases">
        <title>Depth-based differentiation of microbial function through sediment-hosted aquifers and enrichment of novel symbionts in the deep terrestrial subsurface.</title>
        <authorList>
            <person name="Probst A.J."/>
            <person name="Ladd B."/>
            <person name="Jarett J.K."/>
            <person name="Geller-Mcgrath D.E."/>
            <person name="Sieber C.M.K."/>
            <person name="Emerson J.B."/>
            <person name="Anantharaman K."/>
            <person name="Thomas B.C."/>
            <person name="Malmstrom R."/>
            <person name="Stieglmeier M."/>
            <person name="Klingl A."/>
            <person name="Woyke T."/>
            <person name="Ryan C.M."/>
            <person name="Banfield J.F."/>
        </authorList>
    </citation>
    <scope>NUCLEOTIDE SEQUENCE [LARGE SCALE GENOMIC DNA]</scope>
</reference>
<dbReference type="InterPro" id="IPR029044">
    <property type="entry name" value="Nucleotide-diphossugar_trans"/>
</dbReference>
<evidence type="ECO:0000256" key="4">
    <source>
        <dbReference type="SAM" id="Phobius"/>
    </source>
</evidence>
<name>A0A2M7XCY4_9BACT</name>
<dbReference type="Gene3D" id="3.90.550.10">
    <property type="entry name" value="Spore Coat Polysaccharide Biosynthesis Protein SpsA, Chain A"/>
    <property type="match status" value="1"/>
</dbReference>
<dbReference type="GO" id="GO:0016757">
    <property type="term" value="F:glycosyltransferase activity"/>
    <property type="evidence" value="ECO:0007669"/>
    <property type="project" value="UniProtKB-KW"/>
</dbReference>
<dbReference type="EMBL" id="PFWT01000026">
    <property type="protein sequence ID" value="PJA45735.1"/>
    <property type="molecule type" value="Genomic_DNA"/>
</dbReference>
<gene>
    <name evidence="5" type="ORF">CO173_04765</name>
</gene>
<keyword evidence="4" id="KW-0472">Membrane</keyword>
<feature type="transmembrane region" description="Helical" evidence="4">
    <location>
        <begin position="243"/>
        <end position="268"/>
    </location>
</feature>
<dbReference type="SUPFAM" id="SSF53448">
    <property type="entry name" value="Nucleotide-diphospho-sugar transferases"/>
    <property type="match status" value="1"/>
</dbReference>
<keyword evidence="4" id="KW-0812">Transmembrane</keyword>
<evidence type="ECO:0000313" key="5">
    <source>
        <dbReference type="EMBL" id="PJA45735.1"/>
    </source>
</evidence>
<dbReference type="Proteomes" id="UP000231263">
    <property type="component" value="Unassembled WGS sequence"/>
</dbReference>
<dbReference type="Pfam" id="PF13641">
    <property type="entry name" value="Glyco_tranf_2_3"/>
    <property type="match status" value="1"/>
</dbReference>
<evidence type="ECO:0000313" key="6">
    <source>
        <dbReference type="Proteomes" id="UP000231263"/>
    </source>
</evidence>
<comment type="similarity">
    <text evidence="1">Belongs to the glycosyltransferase 2 family.</text>
</comment>
<evidence type="ECO:0000256" key="1">
    <source>
        <dbReference type="ARBA" id="ARBA00006739"/>
    </source>
</evidence>
<evidence type="ECO:0000256" key="3">
    <source>
        <dbReference type="ARBA" id="ARBA00022679"/>
    </source>
</evidence>
<evidence type="ECO:0000256" key="2">
    <source>
        <dbReference type="ARBA" id="ARBA00022676"/>
    </source>
</evidence>
<keyword evidence="3" id="KW-0808">Transferase</keyword>
<accession>A0A2M7XCY4</accession>
<protein>
    <submittedName>
        <fullName evidence="5">Uncharacterized protein</fullName>
    </submittedName>
</protein>
<sequence length="358" mass="40629">MNKKIAVIYLCYGCEKYIPGFVAGLLKIDNKEDVKVFMVTNNSPDNIAEVTRREILPRSGKDLPEVELIDNDTNLGFSHGNNIGIRQALAEGFDYIYLHNGDLQLRADSLSEAVKMAESSEDIGSVQSLVLYWNDDSVINTSGGAFHIAGYGYARNNLDKLAETKLIDGEDLPYASGAAVLYKAEVLKKVGLLEEGFFMYHEDLELGLRIKIAGYINVLATHSRVIHDYQFSRNPKMFAWTELYRWVVVLGYYKVATLILIMPLLLVIELGTWLMALRGGWLPAKFWAYKEMGKARTYKLIFHLRSRARELRVIKDKEILKLTVGTIEAQEQHNPVVEYVANPIISFALFVIRKIVIW</sequence>